<evidence type="ECO:0000313" key="1">
    <source>
        <dbReference type="EMBL" id="KAJ8482130.1"/>
    </source>
</evidence>
<accession>A0AAD7TUV8</accession>
<gene>
    <name evidence="1" type="ORF">ONZ51_g5554</name>
</gene>
<dbReference type="Proteomes" id="UP001215151">
    <property type="component" value="Unassembled WGS sequence"/>
</dbReference>
<name>A0AAD7TUV8_9APHY</name>
<protein>
    <submittedName>
        <fullName evidence="1">Uncharacterized protein</fullName>
    </submittedName>
</protein>
<proteinExistence type="predicted"/>
<evidence type="ECO:0000313" key="2">
    <source>
        <dbReference type="Proteomes" id="UP001215151"/>
    </source>
</evidence>
<organism evidence="1 2">
    <name type="scientific">Trametes cubensis</name>
    <dbReference type="NCBI Taxonomy" id="1111947"/>
    <lineage>
        <taxon>Eukaryota</taxon>
        <taxon>Fungi</taxon>
        <taxon>Dikarya</taxon>
        <taxon>Basidiomycota</taxon>
        <taxon>Agaricomycotina</taxon>
        <taxon>Agaricomycetes</taxon>
        <taxon>Polyporales</taxon>
        <taxon>Polyporaceae</taxon>
        <taxon>Trametes</taxon>
    </lineage>
</organism>
<sequence length="526" mass="60251">MRRYVREDVPHLRYAMQELQIGPLRTADLQRSPTITVDVLPFALAPIIAELPALRHIIYTGNLRWRVPSYPGRRHRSLSYHNIRLPSITSILLDELLIAALDDLYWLLLPYSNLRVLALTNVYWIGPPRTAPSSLGQYILANLRPPESFAAGQASQISPWGTSTRARERSTRMEYRGSFLSNEATLLHVCIFSGAPGNYLSWLPLHRRSIVFRSRRFDCYLRAPEAFNYDMPYHYLNDVVAKVPVLLNSIVRWDLREIGFYFSHENLAKTPDDVFLACLRDIHAELIHLMESSHFLRLEKFYLDIGLPPESLRPWVPKLMDCFPLLVETGILQIVPYIRPPKGIYGPFDDRLDYSEDYLPHYVSSAHDQEDFAMPPELHFCKQYASPKRPGTSPLPSSPILRPARHSTIYSPVDVRIDDSSFLGGQWSMDIKQDLAQSDAIPPRHHAEAITQGRRAWAARETGGSCDATHGRGIDVTPLKHQHSRRACDETGVPTPVYAYQPACRIAWQHLFAAVIRHDRFAKMCW</sequence>
<comment type="caution">
    <text evidence="1">The sequence shown here is derived from an EMBL/GenBank/DDBJ whole genome shotgun (WGS) entry which is preliminary data.</text>
</comment>
<reference evidence="1" key="1">
    <citation type="submission" date="2022-11" db="EMBL/GenBank/DDBJ databases">
        <title>Genome Sequence of Cubamyces cubensis.</title>
        <authorList>
            <person name="Buettner E."/>
        </authorList>
    </citation>
    <scope>NUCLEOTIDE SEQUENCE</scope>
    <source>
        <strain evidence="1">MPL-01</strain>
    </source>
</reference>
<dbReference type="AlphaFoldDB" id="A0AAD7TUV8"/>
<keyword evidence="2" id="KW-1185">Reference proteome</keyword>
<dbReference type="EMBL" id="JAPEVG010000121">
    <property type="protein sequence ID" value="KAJ8482130.1"/>
    <property type="molecule type" value="Genomic_DNA"/>
</dbReference>